<sequence>MTVIVIFDLVTAIPIGVIYCPKPKHMGSIKPISHFFDELLIGTIFIRVVSVTLTFDLVTPNSIAVIYFQGKCTCEASSQSVNFFDDIDQKGSCLPTDQRTD</sequence>
<name>A0A9D4FJ88_DREPO</name>
<gene>
    <name evidence="1" type="ORF">DPMN_153471</name>
</gene>
<organism evidence="1 2">
    <name type="scientific">Dreissena polymorpha</name>
    <name type="common">Zebra mussel</name>
    <name type="synonym">Mytilus polymorpha</name>
    <dbReference type="NCBI Taxonomy" id="45954"/>
    <lineage>
        <taxon>Eukaryota</taxon>
        <taxon>Metazoa</taxon>
        <taxon>Spiralia</taxon>
        <taxon>Lophotrochozoa</taxon>
        <taxon>Mollusca</taxon>
        <taxon>Bivalvia</taxon>
        <taxon>Autobranchia</taxon>
        <taxon>Heteroconchia</taxon>
        <taxon>Euheterodonta</taxon>
        <taxon>Imparidentia</taxon>
        <taxon>Neoheterodontei</taxon>
        <taxon>Myida</taxon>
        <taxon>Dreissenoidea</taxon>
        <taxon>Dreissenidae</taxon>
        <taxon>Dreissena</taxon>
    </lineage>
</organism>
<accession>A0A9D4FJ88</accession>
<evidence type="ECO:0000313" key="1">
    <source>
        <dbReference type="EMBL" id="KAH3799853.1"/>
    </source>
</evidence>
<reference evidence="1" key="2">
    <citation type="submission" date="2020-11" db="EMBL/GenBank/DDBJ databases">
        <authorList>
            <person name="McCartney M.A."/>
            <person name="Auch B."/>
            <person name="Kono T."/>
            <person name="Mallez S."/>
            <person name="Becker A."/>
            <person name="Gohl D.M."/>
            <person name="Silverstein K.A.T."/>
            <person name="Koren S."/>
            <person name="Bechman K.B."/>
            <person name="Herman A."/>
            <person name="Abrahante J.E."/>
            <person name="Garbe J."/>
        </authorList>
    </citation>
    <scope>NUCLEOTIDE SEQUENCE</scope>
    <source>
        <strain evidence="1">Duluth1</strain>
        <tissue evidence="1">Whole animal</tissue>
    </source>
</reference>
<dbReference type="EMBL" id="JAIWYP010000007">
    <property type="protein sequence ID" value="KAH3799853.1"/>
    <property type="molecule type" value="Genomic_DNA"/>
</dbReference>
<reference evidence="1" key="1">
    <citation type="journal article" date="2019" name="bioRxiv">
        <title>The Genome of the Zebra Mussel, Dreissena polymorpha: A Resource for Invasive Species Research.</title>
        <authorList>
            <person name="McCartney M.A."/>
            <person name="Auch B."/>
            <person name="Kono T."/>
            <person name="Mallez S."/>
            <person name="Zhang Y."/>
            <person name="Obille A."/>
            <person name="Becker A."/>
            <person name="Abrahante J.E."/>
            <person name="Garbe J."/>
            <person name="Badalamenti J.P."/>
            <person name="Herman A."/>
            <person name="Mangelson H."/>
            <person name="Liachko I."/>
            <person name="Sullivan S."/>
            <person name="Sone E.D."/>
            <person name="Koren S."/>
            <person name="Silverstein K.A.T."/>
            <person name="Beckman K.B."/>
            <person name="Gohl D.M."/>
        </authorList>
    </citation>
    <scope>NUCLEOTIDE SEQUENCE</scope>
    <source>
        <strain evidence="1">Duluth1</strain>
        <tissue evidence="1">Whole animal</tissue>
    </source>
</reference>
<keyword evidence="2" id="KW-1185">Reference proteome</keyword>
<dbReference type="Proteomes" id="UP000828390">
    <property type="component" value="Unassembled WGS sequence"/>
</dbReference>
<protein>
    <submittedName>
        <fullName evidence="1">Uncharacterized protein</fullName>
    </submittedName>
</protein>
<comment type="caution">
    <text evidence="1">The sequence shown here is derived from an EMBL/GenBank/DDBJ whole genome shotgun (WGS) entry which is preliminary data.</text>
</comment>
<dbReference type="AlphaFoldDB" id="A0A9D4FJ88"/>
<proteinExistence type="predicted"/>
<evidence type="ECO:0000313" key="2">
    <source>
        <dbReference type="Proteomes" id="UP000828390"/>
    </source>
</evidence>